<dbReference type="EMBL" id="SKBN01000259">
    <property type="protein sequence ID" value="TGJ79818.1"/>
    <property type="molecule type" value="Genomic_DNA"/>
</dbReference>
<keyword evidence="10 15" id="KW-0067">ATP-binding</keyword>
<evidence type="ECO:0000256" key="6">
    <source>
        <dbReference type="ARBA" id="ARBA00022527"/>
    </source>
</evidence>
<organism evidence="17 18">
    <name type="scientific">Xylaria hypoxylon</name>
    <dbReference type="NCBI Taxonomy" id="37992"/>
    <lineage>
        <taxon>Eukaryota</taxon>
        <taxon>Fungi</taxon>
        <taxon>Dikarya</taxon>
        <taxon>Ascomycota</taxon>
        <taxon>Pezizomycotina</taxon>
        <taxon>Sordariomycetes</taxon>
        <taxon>Xylariomycetidae</taxon>
        <taxon>Xylariales</taxon>
        <taxon>Xylariaceae</taxon>
        <taxon>Xylaria</taxon>
    </lineage>
</organism>
<evidence type="ECO:0000256" key="8">
    <source>
        <dbReference type="ARBA" id="ARBA00022741"/>
    </source>
</evidence>
<evidence type="ECO:0000256" key="13">
    <source>
        <dbReference type="ARBA" id="ARBA00047899"/>
    </source>
</evidence>
<dbReference type="PANTHER" id="PTHR47634:SF9">
    <property type="entry name" value="PROTEIN KINASE DOMAIN-CONTAINING PROTEIN-RELATED"/>
    <property type="match status" value="1"/>
</dbReference>
<evidence type="ECO:0000256" key="5">
    <source>
        <dbReference type="ARBA" id="ARBA00019973"/>
    </source>
</evidence>
<evidence type="ECO:0000256" key="11">
    <source>
        <dbReference type="ARBA" id="ARBA00030980"/>
    </source>
</evidence>
<dbReference type="PROSITE" id="PS00109">
    <property type="entry name" value="PROTEIN_KINASE_TYR"/>
    <property type="match status" value="1"/>
</dbReference>
<dbReference type="SUPFAM" id="SSF56112">
    <property type="entry name" value="Protein kinase-like (PK-like)"/>
    <property type="match status" value="1"/>
</dbReference>
<dbReference type="InterPro" id="IPR000719">
    <property type="entry name" value="Prot_kinase_dom"/>
</dbReference>
<keyword evidence="9" id="KW-0418">Kinase</keyword>
<dbReference type="InterPro" id="IPR051334">
    <property type="entry name" value="SRPK"/>
</dbReference>
<evidence type="ECO:0000256" key="1">
    <source>
        <dbReference type="ARBA" id="ARBA00003747"/>
    </source>
</evidence>
<comment type="subunit">
    <text evidence="2">Component of the EKC/KEOPS complex composed of at least BUD32, CGI121, GON7, KAE1 and PCC1; the whole complex dimerizes.</text>
</comment>
<proteinExistence type="predicted"/>
<dbReference type="PROSITE" id="PS50011">
    <property type="entry name" value="PROTEIN_KINASE_DOM"/>
    <property type="match status" value="1"/>
</dbReference>
<keyword evidence="6" id="KW-0723">Serine/threonine-protein kinase</keyword>
<sequence>MSRSSTPEFYYRQPRIDHVENVEKYVPGGYYPVDIGDRIGTNDKRFVVLHKLGFGGFSTVWLVRSCRDMRYFALKILCADVTDTNELRILQHLKSVGPRHLNIVTLYDSFKVKSPNGEHHCFLFPALGPSLRNLDVAKDLSGPVRHRVCQQVASGMAFLHEQGICHGDLTMSNVVFELPDIRFMSPTKLYQLLGPIKAEKLILANGSFSLHGPKRVIQTPDLSSLDRSLLLNIQIVDFGEAFFANQPPPSLGIPIQYFPPELCFGLPPSVGSDIWHLACVLYEIHGRSYLFPAFFPIFEILIGTIVRILGPLPSYWKGRFKFDIYGYEEEGREKNEEEPSWWFEDRTLQKSMNARLSEQAPHLSTAQRGEFAQLLLDMLAYEPEKRLLAVDAVQRLNSATFLNINKGFAKPEDNCQPR</sequence>
<evidence type="ECO:0000256" key="14">
    <source>
        <dbReference type="ARBA" id="ARBA00048679"/>
    </source>
</evidence>
<keyword evidence="18" id="KW-1185">Reference proteome</keyword>
<evidence type="ECO:0000259" key="16">
    <source>
        <dbReference type="PROSITE" id="PS50011"/>
    </source>
</evidence>
<comment type="catalytic activity">
    <reaction evidence="14">
        <text>L-seryl-[protein] + ATP = O-phospho-L-seryl-[protein] + ADP + H(+)</text>
        <dbReference type="Rhea" id="RHEA:17989"/>
        <dbReference type="Rhea" id="RHEA-COMP:9863"/>
        <dbReference type="Rhea" id="RHEA-COMP:11604"/>
        <dbReference type="ChEBI" id="CHEBI:15378"/>
        <dbReference type="ChEBI" id="CHEBI:29999"/>
        <dbReference type="ChEBI" id="CHEBI:30616"/>
        <dbReference type="ChEBI" id="CHEBI:83421"/>
        <dbReference type="ChEBI" id="CHEBI:456216"/>
        <dbReference type="EC" id="2.7.11.1"/>
    </reaction>
</comment>
<comment type="catalytic activity">
    <reaction evidence="13">
        <text>L-threonyl-[protein] + ATP = O-phospho-L-threonyl-[protein] + ADP + H(+)</text>
        <dbReference type="Rhea" id="RHEA:46608"/>
        <dbReference type="Rhea" id="RHEA-COMP:11060"/>
        <dbReference type="Rhea" id="RHEA-COMP:11605"/>
        <dbReference type="ChEBI" id="CHEBI:15378"/>
        <dbReference type="ChEBI" id="CHEBI:30013"/>
        <dbReference type="ChEBI" id="CHEBI:30616"/>
        <dbReference type="ChEBI" id="CHEBI:61977"/>
        <dbReference type="ChEBI" id="CHEBI:456216"/>
        <dbReference type="EC" id="2.7.11.1"/>
    </reaction>
</comment>
<dbReference type="STRING" id="37992.A0A4Z0YIG9"/>
<evidence type="ECO:0000256" key="12">
    <source>
        <dbReference type="ARBA" id="ARBA00033194"/>
    </source>
</evidence>
<keyword evidence="7" id="KW-0808">Transferase</keyword>
<feature type="binding site" evidence="15">
    <location>
        <position position="75"/>
    </location>
    <ligand>
        <name>ATP</name>
        <dbReference type="ChEBI" id="CHEBI:30616"/>
    </ligand>
</feature>
<dbReference type="InterPro" id="IPR017441">
    <property type="entry name" value="Protein_kinase_ATP_BS"/>
</dbReference>
<dbReference type="GO" id="GO:0004674">
    <property type="term" value="F:protein serine/threonine kinase activity"/>
    <property type="evidence" value="ECO:0007669"/>
    <property type="project" value="UniProtKB-KW"/>
</dbReference>
<name>A0A4Z0YIG9_9PEZI</name>
<protein>
    <recommendedName>
        <fullName evidence="5">EKC/KEOPS complex subunit BUD32</fullName>
        <ecNumber evidence="3">2.7.11.1</ecNumber>
    </recommendedName>
    <alternativeName>
        <fullName evidence="11 12">Atypical Serine/threonine protein kinase BUD32</fullName>
    </alternativeName>
    <alternativeName>
        <fullName evidence="4">EKC/KEOPS complex subunit bud32</fullName>
    </alternativeName>
</protein>
<dbReference type="OrthoDB" id="5979581at2759"/>
<dbReference type="InterPro" id="IPR008266">
    <property type="entry name" value="Tyr_kinase_AS"/>
</dbReference>
<dbReference type="Gene3D" id="3.30.200.20">
    <property type="entry name" value="Phosphorylase Kinase, domain 1"/>
    <property type="match status" value="1"/>
</dbReference>
<evidence type="ECO:0000256" key="2">
    <source>
        <dbReference type="ARBA" id="ARBA00011534"/>
    </source>
</evidence>
<comment type="function">
    <text evidence="1">Component of the EKC/KEOPS complex that is required for the formation of a threonylcarbamoyl group on adenosine at position 37 (t(6)A37) in tRNAs that read codons beginning with adenine. The complex is probably involved in the transfer of the threonylcarbamoyl moiety of threonylcarbamoyl-AMP (TC-AMP) to the N6 group of A37. BUD32 has ATPase activity in the context of the EKC/KEOPS complex and likely plays a supporting role to the catalytic subunit KAE1. The EKC/KEOPS complex also promotes both telomere uncapping and telomere elongation. The complex is required for efficient recruitment of transcriptional coactivators.</text>
</comment>
<dbReference type="InterPro" id="IPR011009">
    <property type="entry name" value="Kinase-like_dom_sf"/>
</dbReference>
<evidence type="ECO:0000256" key="10">
    <source>
        <dbReference type="ARBA" id="ARBA00022840"/>
    </source>
</evidence>
<dbReference type="AlphaFoldDB" id="A0A4Z0YIG9"/>
<evidence type="ECO:0000313" key="17">
    <source>
        <dbReference type="EMBL" id="TGJ79818.1"/>
    </source>
</evidence>
<evidence type="ECO:0000256" key="15">
    <source>
        <dbReference type="PROSITE-ProRule" id="PRU10141"/>
    </source>
</evidence>
<evidence type="ECO:0000256" key="3">
    <source>
        <dbReference type="ARBA" id="ARBA00012513"/>
    </source>
</evidence>
<dbReference type="Proteomes" id="UP000297716">
    <property type="component" value="Unassembled WGS sequence"/>
</dbReference>
<keyword evidence="8 15" id="KW-0547">Nucleotide-binding</keyword>
<reference evidence="17 18" key="1">
    <citation type="submission" date="2019-03" db="EMBL/GenBank/DDBJ databases">
        <title>Draft genome sequence of Xylaria hypoxylon DSM 108379, a ubiquitous saprotrophic-parasitic fungi on hardwood.</title>
        <authorList>
            <person name="Buettner E."/>
            <person name="Leonhardt S."/>
            <person name="Gebauer A.M."/>
            <person name="Liers C."/>
            <person name="Hofrichter M."/>
            <person name="Kellner H."/>
        </authorList>
    </citation>
    <scope>NUCLEOTIDE SEQUENCE [LARGE SCALE GENOMIC DNA]</scope>
    <source>
        <strain evidence="17 18">DSM 108379</strain>
    </source>
</reference>
<comment type="caution">
    <text evidence="17">The sequence shown here is derived from an EMBL/GenBank/DDBJ whole genome shotgun (WGS) entry which is preliminary data.</text>
</comment>
<dbReference type="PROSITE" id="PS00107">
    <property type="entry name" value="PROTEIN_KINASE_ATP"/>
    <property type="match status" value="1"/>
</dbReference>
<dbReference type="SMART" id="SM00220">
    <property type="entry name" value="S_TKc"/>
    <property type="match status" value="1"/>
</dbReference>
<feature type="domain" description="Protein kinase" evidence="16">
    <location>
        <begin position="46"/>
        <end position="402"/>
    </location>
</feature>
<accession>A0A4Z0YIG9</accession>
<dbReference type="EC" id="2.7.11.1" evidence="3"/>
<gene>
    <name evidence="17" type="ORF">E0Z10_g8936</name>
</gene>
<dbReference type="Gene3D" id="1.10.510.10">
    <property type="entry name" value="Transferase(Phosphotransferase) domain 1"/>
    <property type="match status" value="1"/>
</dbReference>
<dbReference type="GO" id="GO:0005524">
    <property type="term" value="F:ATP binding"/>
    <property type="evidence" value="ECO:0007669"/>
    <property type="project" value="UniProtKB-UniRule"/>
</dbReference>
<dbReference type="GO" id="GO:0000245">
    <property type="term" value="P:spliceosomal complex assembly"/>
    <property type="evidence" value="ECO:0007669"/>
    <property type="project" value="TreeGrafter"/>
</dbReference>
<dbReference type="Pfam" id="PF00069">
    <property type="entry name" value="Pkinase"/>
    <property type="match status" value="1"/>
</dbReference>
<evidence type="ECO:0000256" key="4">
    <source>
        <dbReference type="ARBA" id="ARBA00013948"/>
    </source>
</evidence>
<evidence type="ECO:0000256" key="9">
    <source>
        <dbReference type="ARBA" id="ARBA00022777"/>
    </source>
</evidence>
<evidence type="ECO:0000313" key="18">
    <source>
        <dbReference type="Proteomes" id="UP000297716"/>
    </source>
</evidence>
<evidence type="ECO:0000256" key="7">
    <source>
        <dbReference type="ARBA" id="ARBA00022679"/>
    </source>
</evidence>
<dbReference type="PANTHER" id="PTHR47634">
    <property type="entry name" value="PROTEIN KINASE DOMAIN-CONTAINING PROTEIN-RELATED"/>
    <property type="match status" value="1"/>
</dbReference>
<dbReference type="GO" id="GO:0050684">
    <property type="term" value="P:regulation of mRNA processing"/>
    <property type="evidence" value="ECO:0007669"/>
    <property type="project" value="TreeGrafter"/>
</dbReference>